<evidence type="ECO:0000313" key="2">
    <source>
        <dbReference type="EMBL" id="KLE02161.1"/>
    </source>
</evidence>
<gene>
    <name evidence="2" type="ORF">AA20_01260</name>
</gene>
<dbReference type="AlphaFoldDB" id="A0A0G9K6T9"/>
<keyword evidence="1" id="KW-0472">Membrane</keyword>
<evidence type="ECO:0000313" key="3">
    <source>
        <dbReference type="Proteomes" id="UP000035514"/>
    </source>
</evidence>
<sequence length="468" mass="53234">MSTVLIPYRGDLVTARLSYRKEKKRVARKFKRKLLEVWDLQKVALWKDGNYINPKITRLLGIEKDFLKGQDTSGIEKFGVKLTATADINKILSLSEEQKEFLINKAYGIFNKYGRRISISYDSPQVYHYDIYHEDIVDNKVVYVESQDFEDNDAGLAEKLYSLMVAYMIENDSPDTVDDWNSVNPDSVDFWNGKAQSKLKFYTYEVDKQDISRLIKDRIFTIREYNTLGVKNLKATAKTIDLSLFDELLDEDIDPLKIKELDGEEFLIYIQTHLTTWHKEKPKKWYQKGFFGFIMVVVVVVVAVVLQQYELLWVGATLGSALVVAGLILSVTGALLGNQVMMMGGQVVSLIGGGMNIANEYIAQQTAMETAKTNMINAGMDKVAVNQIINSATDDILLDTMLGAGKFALKAYSTFGGNLIGKEIEEQQNQNQTPGEKINELFISEDMEWDYVNQFMPEFIIASMMKIM</sequence>
<keyword evidence="1" id="KW-1133">Transmembrane helix</keyword>
<evidence type="ECO:0000256" key="1">
    <source>
        <dbReference type="SAM" id="Phobius"/>
    </source>
</evidence>
<proteinExistence type="predicted"/>
<name>A0A0G9K6T9_9BACT</name>
<accession>A0A0G9K6T9</accession>
<feature type="transmembrane region" description="Helical" evidence="1">
    <location>
        <begin position="312"/>
        <end position="336"/>
    </location>
</feature>
<dbReference type="EMBL" id="JAIQ01000034">
    <property type="protein sequence ID" value="KLE02161.1"/>
    <property type="molecule type" value="Genomic_DNA"/>
</dbReference>
<feature type="transmembrane region" description="Helical" evidence="1">
    <location>
        <begin position="289"/>
        <end position="306"/>
    </location>
</feature>
<dbReference type="RefSeq" id="WP_052943005.1">
    <property type="nucleotide sequence ID" value="NZ_JAIQ01000034.1"/>
</dbReference>
<comment type="caution">
    <text evidence="2">The sequence shown here is derived from an EMBL/GenBank/DDBJ whole genome shotgun (WGS) entry which is preliminary data.</text>
</comment>
<reference evidence="2 3" key="1">
    <citation type="submission" date="2014-01" db="EMBL/GenBank/DDBJ databases">
        <title>Development of a Comparative Genomic Fingerprinting Assay for High Resolution Genotyping of Arcobacter butzleri.</title>
        <authorList>
            <person name="Webb A.L."/>
            <person name="Inglis G.D."/>
            <person name="Kruczkiewicz P."/>
            <person name="Selinger L.B."/>
            <person name="Taboada E.N."/>
        </authorList>
    </citation>
    <scope>NUCLEOTIDE SEQUENCE [LARGE SCALE GENOMIC DNA]</scope>
    <source>
        <strain evidence="2 3">L348</strain>
    </source>
</reference>
<organism evidence="2 3">
    <name type="scientific">Aliarcobacter butzleri L348</name>
    <dbReference type="NCBI Taxonomy" id="1447256"/>
    <lineage>
        <taxon>Bacteria</taxon>
        <taxon>Pseudomonadati</taxon>
        <taxon>Campylobacterota</taxon>
        <taxon>Epsilonproteobacteria</taxon>
        <taxon>Campylobacterales</taxon>
        <taxon>Arcobacteraceae</taxon>
        <taxon>Aliarcobacter</taxon>
    </lineage>
</organism>
<dbReference type="PATRIC" id="fig|1447256.3.peg.243"/>
<dbReference type="Proteomes" id="UP000035514">
    <property type="component" value="Unassembled WGS sequence"/>
</dbReference>
<protein>
    <submittedName>
        <fullName evidence="2">Uncharacterized protein</fullName>
    </submittedName>
</protein>
<keyword evidence="1" id="KW-0812">Transmembrane</keyword>